<evidence type="ECO:0000256" key="2">
    <source>
        <dbReference type="ARBA" id="ARBA00022679"/>
    </source>
</evidence>
<accession>A0ABU0YT74</accession>
<evidence type="ECO:0000256" key="3">
    <source>
        <dbReference type="ARBA" id="ARBA00022777"/>
    </source>
</evidence>
<name>A0ABU0YT74_9PROT</name>
<dbReference type="InterPro" id="IPR029056">
    <property type="entry name" value="Ribokinase-like"/>
</dbReference>
<dbReference type="EMBL" id="JAUYVI010000008">
    <property type="protein sequence ID" value="MDQ7250911.1"/>
    <property type="molecule type" value="Genomic_DNA"/>
</dbReference>
<evidence type="ECO:0000313" key="5">
    <source>
        <dbReference type="EMBL" id="MDQ7250911.1"/>
    </source>
</evidence>
<evidence type="ECO:0000259" key="4">
    <source>
        <dbReference type="Pfam" id="PF00294"/>
    </source>
</evidence>
<proteinExistence type="inferred from homology"/>
<feature type="domain" description="Carbohydrate kinase PfkB" evidence="4">
    <location>
        <begin position="1"/>
        <end position="292"/>
    </location>
</feature>
<comment type="caution">
    <text evidence="5">The sequence shown here is derived from an EMBL/GenBank/DDBJ whole genome shotgun (WGS) entry which is preliminary data.</text>
</comment>
<keyword evidence="3 5" id="KW-0418">Kinase</keyword>
<evidence type="ECO:0000256" key="1">
    <source>
        <dbReference type="ARBA" id="ARBA00010688"/>
    </source>
</evidence>
<dbReference type="SUPFAM" id="SSF53613">
    <property type="entry name" value="Ribokinase-like"/>
    <property type="match status" value="1"/>
</dbReference>
<dbReference type="InterPro" id="IPR002139">
    <property type="entry name" value="Ribo/fructo_kinase"/>
</dbReference>
<organism evidence="5 6">
    <name type="scientific">Dongia sedimenti</name>
    <dbReference type="NCBI Taxonomy" id="3064282"/>
    <lineage>
        <taxon>Bacteria</taxon>
        <taxon>Pseudomonadati</taxon>
        <taxon>Pseudomonadota</taxon>
        <taxon>Alphaproteobacteria</taxon>
        <taxon>Rhodospirillales</taxon>
        <taxon>Dongiaceae</taxon>
        <taxon>Dongia</taxon>
    </lineage>
</organism>
<dbReference type="GO" id="GO:0016301">
    <property type="term" value="F:kinase activity"/>
    <property type="evidence" value="ECO:0007669"/>
    <property type="project" value="UniProtKB-KW"/>
</dbReference>
<comment type="similarity">
    <text evidence="1">Belongs to the carbohydrate kinase PfkB family.</text>
</comment>
<keyword evidence="6" id="KW-1185">Reference proteome</keyword>
<sequence length="303" mass="32204">MPDLICLGEAMVEFNQQQEGDLYKAGFGGDTSNTAIAAARQGAKAGYITALGQDRFGDLLMELWRREEVDASAVKRDPAAPTGIYFVTHSEAGHQFHYYRAGSAASRMTPQDLPLDALRGAKVLHVSAISQAISETACETVFSAMDAARAAGLEVCFDTNLRLKLWPLERARAAIDGAIRRADILRPALDDARTLTGIEDADAILDHFLSCGPKLVVMTMGKEGVILASREARHRLAPHRVAAVDATGAGDTFNGSFLARLIAGDAPLDAARYANAAAALSTTGYGAVAPIPGPAEVYKFLRS</sequence>
<dbReference type="PANTHER" id="PTHR43085">
    <property type="entry name" value="HEXOKINASE FAMILY MEMBER"/>
    <property type="match status" value="1"/>
</dbReference>
<dbReference type="CDD" id="cd01166">
    <property type="entry name" value="KdgK"/>
    <property type="match status" value="1"/>
</dbReference>
<dbReference type="PRINTS" id="PR00990">
    <property type="entry name" value="RIBOKINASE"/>
</dbReference>
<gene>
    <name evidence="5" type="ORF">Q8A70_24705</name>
</gene>
<dbReference type="Proteomes" id="UP001230156">
    <property type="component" value="Unassembled WGS sequence"/>
</dbReference>
<keyword evidence="2" id="KW-0808">Transferase</keyword>
<dbReference type="RefSeq" id="WP_379960756.1">
    <property type="nucleotide sequence ID" value="NZ_JAUYVI010000008.1"/>
</dbReference>
<dbReference type="PANTHER" id="PTHR43085:SF15">
    <property type="entry name" value="2-DEHYDRO-3-DEOXYGLUCONOKINASE"/>
    <property type="match status" value="1"/>
</dbReference>
<dbReference type="InterPro" id="IPR050306">
    <property type="entry name" value="PfkB_Carbo_kinase"/>
</dbReference>
<dbReference type="Pfam" id="PF00294">
    <property type="entry name" value="PfkB"/>
    <property type="match status" value="1"/>
</dbReference>
<dbReference type="Gene3D" id="3.40.1190.20">
    <property type="match status" value="1"/>
</dbReference>
<reference evidence="6" key="1">
    <citation type="submission" date="2023-08" db="EMBL/GenBank/DDBJ databases">
        <title>Rhodospirillaceae gen. nov., a novel taxon isolated from the Yangtze River Yuezi River estuary sludge.</title>
        <authorList>
            <person name="Ruan L."/>
        </authorList>
    </citation>
    <scope>NUCLEOTIDE SEQUENCE [LARGE SCALE GENOMIC DNA]</scope>
    <source>
        <strain evidence="6">R-7</strain>
    </source>
</reference>
<protein>
    <submittedName>
        <fullName evidence="5">Sugar kinase</fullName>
    </submittedName>
</protein>
<dbReference type="InterPro" id="IPR011611">
    <property type="entry name" value="PfkB_dom"/>
</dbReference>
<evidence type="ECO:0000313" key="6">
    <source>
        <dbReference type="Proteomes" id="UP001230156"/>
    </source>
</evidence>